<dbReference type="SUPFAM" id="SSF74650">
    <property type="entry name" value="Galactose mutarotase-like"/>
    <property type="match status" value="1"/>
</dbReference>
<dbReference type="AlphaFoldDB" id="A0A2S7JZR2"/>
<accession>A0A2S7JZR2</accession>
<sequence>MSERAVTEIASGKMKAALAPALGGAVLSLSLDGRHLLRRAPSPGAVADPRDAACYPCVPWFSRLAGGLDFAGRHYDLAPTLPACDPDHALHGHGWTSPWEVTAQTQDRLVCAFDYAPKPLGFPFPFRAVQEFTLAPARFEIALSVTNTGAGPMPAGLGLHPFFPRGGDAQIDFGGERVRFAGTGMDDTHENWGGAAEIINNGMRLAINSNARFLHLYSPESADFFCAEPVTHSPGGFGEKVLAPDEKLKLFLKIEITSQEQDS</sequence>
<dbReference type="GO" id="GO:0005975">
    <property type="term" value="P:carbohydrate metabolic process"/>
    <property type="evidence" value="ECO:0007669"/>
    <property type="project" value="InterPro"/>
</dbReference>
<protein>
    <recommendedName>
        <fullName evidence="3">Aldose 1-epimerase</fullName>
    </recommendedName>
</protein>
<evidence type="ECO:0000313" key="1">
    <source>
        <dbReference type="EMBL" id="PQA85696.1"/>
    </source>
</evidence>
<proteinExistence type="predicted"/>
<dbReference type="OrthoDB" id="9796517at2"/>
<reference evidence="1 2" key="1">
    <citation type="submission" date="2017-12" db="EMBL/GenBank/DDBJ databases">
        <authorList>
            <person name="Hurst M.R.H."/>
        </authorList>
    </citation>
    <scope>NUCLEOTIDE SEQUENCE [LARGE SCALE GENOMIC DNA]</scope>
    <source>
        <strain evidence="1 2">SY-3-19</strain>
    </source>
</reference>
<dbReference type="EMBL" id="PJCH01000017">
    <property type="protein sequence ID" value="PQA85696.1"/>
    <property type="molecule type" value="Genomic_DNA"/>
</dbReference>
<dbReference type="Proteomes" id="UP000239504">
    <property type="component" value="Unassembled WGS sequence"/>
</dbReference>
<name>A0A2S7JZR2_9PROT</name>
<dbReference type="Pfam" id="PF01263">
    <property type="entry name" value="Aldose_epim"/>
    <property type="match status" value="1"/>
</dbReference>
<dbReference type="RefSeq" id="WP_104832335.1">
    <property type="nucleotide sequence ID" value="NZ_PJCH01000017.1"/>
</dbReference>
<dbReference type="InterPro" id="IPR008183">
    <property type="entry name" value="Aldose_1/G6P_1-epimerase"/>
</dbReference>
<dbReference type="GO" id="GO:0030246">
    <property type="term" value="F:carbohydrate binding"/>
    <property type="evidence" value="ECO:0007669"/>
    <property type="project" value="InterPro"/>
</dbReference>
<dbReference type="InterPro" id="IPR011013">
    <property type="entry name" value="Gal_mutarotase_sf_dom"/>
</dbReference>
<evidence type="ECO:0008006" key="3">
    <source>
        <dbReference type="Google" id="ProtNLM"/>
    </source>
</evidence>
<dbReference type="Gene3D" id="2.70.98.10">
    <property type="match status" value="1"/>
</dbReference>
<dbReference type="InterPro" id="IPR014718">
    <property type="entry name" value="GH-type_carb-bd"/>
</dbReference>
<evidence type="ECO:0000313" key="2">
    <source>
        <dbReference type="Proteomes" id="UP000239504"/>
    </source>
</evidence>
<organism evidence="1 2">
    <name type="scientific">Hyphococcus luteus</name>
    <dbReference type="NCBI Taxonomy" id="2058213"/>
    <lineage>
        <taxon>Bacteria</taxon>
        <taxon>Pseudomonadati</taxon>
        <taxon>Pseudomonadota</taxon>
        <taxon>Alphaproteobacteria</taxon>
        <taxon>Parvularculales</taxon>
        <taxon>Parvularculaceae</taxon>
        <taxon>Hyphococcus</taxon>
    </lineage>
</organism>
<keyword evidence="2" id="KW-1185">Reference proteome</keyword>
<dbReference type="GO" id="GO:0016853">
    <property type="term" value="F:isomerase activity"/>
    <property type="evidence" value="ECO:0007669"/>
    <property type="project" value="InterPro"/>
</dbReference>
<comment type="caution">
    <text evidence="1">The sequence shown here is derived from an EMBL/GenBank/DDBJ whole genome shotgun (WGS) entry which is preliminary data.</text>
</comment>
<gene>
    <name evidence="1" type="ORF">CW354_22480</name>
</gene>